<evidence type="ECO:0000313" key="1">
    <source>
        <dbReference type="EMBL" id="QEG24135.1"/>
    </source>
</evidence>
<keyword evidence="2" id="KW-1185">Reference proteome</keyword>
<proteinExistence type="predicted"/>
<dbReference type="EMBL" id="CP042912">
    <property type="protein sequence ID" value="QEG24135.1"/>
    <property type="molecule type" value="Genomic_DNA"/>
</dbReference>
<accession>A0A5B9PG06</accession>
<protein>
    <submittedName>
        <fullName evidence="1">Uncharacterized protein</fullName>
    </submittedName>
</protein>
<organism evidence="1 2">
    <name type="scientific">Mariniblastus fucicola</name>
    <dbReference type="NCBI Taxonomy" id="980251"/>
    <lineage>
        <taxon>Bacteria</taxon>
        <taxon>Pseudomonadati</taxon>
        <taxon>Planctomycetota</taxon>
        <taxon>Planctomycetia</taxon>
        <taxon>Pirellulales</taxon>
        <taxon>Pirellulaceae</taxon>
        <taxon>Mariniblastus</taxon>
    </lineage>
</organism>
<dbReference type="STRING" id="980251.GCA_001642875_00627"/>
<reference evidence="1 2" key="1">
    <citation type="submission" date="2019-08" db="EMBL/GenBank/DDBJ databases">
        <title>Deep-cultivation of Planctomycetes and their phenomic and genomic characterization uncovers novel biology.</title>
        <authorList>
            <person name="Wiegand S."/>
            <person name="Jogler M."/>
            <person name="Boedeker C."/>
            <person name="Pinto D."/>
            <person name="Vollmers J."/>
            <person name="Rivas-Marin E."/>
            <person name="Kohn T."/>
            <person name="Peeters S.H."/>
            <person name="Heuer A."/>
            <person name="Rast P."/>
            <person name="Oberbeckmann S."/>
            <person name="Bunk B."/>
            <person name="Jeske O."/>
            <person name="Meyerdierks A."/>
            <person name="Storesund J.E."/>
            <person name="Kallscheuer N."/>
            <person name="Luecker S."/>
            <person name="Lage O.M."/>
            <person name="Pohl T."/>
            <person name="Merkel B.J."/>
            <person name="Hornburger P."/>
            <person name="Mueller R.-W."/>
            <person name="Bruemmer F."/>
            <person name="Labrenz M."/>
            <person name="Spormann A.M."/>
            <person name="Op den Camp H."/>
            <person name="Overmann J."/>
            <person name="Amann R."/>
            <person name="Jetten M.S.M."/>
            <person name="Mascher T."/>
            <person name="Medema M.H."/>
            <person name="Devos D.P."/>
            <person name="Kaster A.-K."/>
            <person name="Ovreas L."/>
            <person name="Rohde M."/>
            <person name="Galperin M.Y."/>
            <person name="Jogler C."/>
        </authorList>
    </citation>
    <scope>NUCLEOTIDE SEQUENCE [LARGE SCALE GENOMIC DNA]</scope>
    <source>
        <strain evidence="1 2">FC18</strain>
    </source>
</reference>
<evidence type="ECO:0000313" key="2">
    <source>
        <dbReference type="Proteomes" id="UP000322214"/>
    </source>
</evidence>
<name>A0A5B9PG06_9BACT</name>
<dbReference type="Proteomes" id="UP000322214">
    <property type="component" value="Chromosome"/>
</dbReference>
<dbReference type="OrthoDB" id="8777357at2"/>
<gene>
    <name evidence="1" type="ORF">MFFC18_40510</name>
</gene>
<sequence>MEPFFPTIWDVFHDGCIDQVEGSIPGTVTVFVGIEYLRKRFSEPGEHFVVTLSECKKFSFLPYSCTDETDRIADFAAIVEQCPGILNAEMDGEVCRVFTDCGVLETSSPCGSVRLDSGREIPLELILETATAYWEEWQSKSRRRS</sequence>
<dbReference type="RefSeq" id="WP_075083429.1">
    <property type="nucleotide sequence ID" value="NZ_CP042912.1"/>
</dbReference>
<dbReference type="AlphaFoldDB" id="A0A5B9PG06"/>
<dbReference type="KEGG" id="mff:MFFC18_40510"/>